<feature type="domain" description="BON" evidence="3">
    <location>
        <begin position="160"/>
        <end position="229"/>
    </location>
</feature>
<feature type="compositionally biased region" description="Gly residues" evidence="1">
    <location>
        <begin position="52"/>
        <end position="66"/>
    </location>
</feature>
<feature type="compositionally biased region" description="Basic and acidic residues" evidence="1">
    <location>
        <begin position="72"/>
        <end position="81"/>
    </location>
</feature>
<organism evidence="4 5">
    <name type="scientific">Pirellula staleyi (strain ATCC 27377 / DSM 6068 / ICPB 4128)</name>
    <name type="common">Pirella staleyi</name>
    <dbReference type="NCBI Taxonomy" id="530564"/>
    <lineage>
        <taxon>Bacteria</taxon>
        <taxon>Pseudomonadati</taxon>
        <taxon>Planctomycetota</taxon>
        <taxon>Planctomycetia</taxon>
        <taxon>Pirellulales</taxon>
        <taxon>Pirellulaceae</taxon>
        <taxon>Pirellula</taxon>
    </lineage>
</organism>
<feature type="compositionally biased region" description="Low complexity" evidence="1">
    <location>
        <begin position="27"/>
        <end position="51"/>
    </location>
</feature>
<dbReference type="OrthoDB" id="292619at2"/>
<dbReference type="KEGG" id="psl:Psta_3662"/>
<evidence type="ECO:0000256" key="1">
    <source>
        <dbReference type="SAM" id="MobiDB-lite"/>
    </source>
</evidence>
<feature type="chain" id="PRO_5003036102" evidence="2">
    <location>
        <begin position="25"/>
        <end position="250"/>
    </location>
</feature>
<dbReference type="AlphaFoldDB" id="D2QZD0"/>
<dbReference type="HOGENOM" id="CLU_1110602_0_0_0"/>
<dbReference type="Proteomes" id="UP000001887">
    <property type="component" value="Chromosome"/>
</dbReference>
<evidence type="ECO:0000313" key="5">
    <source>
        <dbReference type="Proteomes" id="UP000001887"/>
    </source>
</evidence>
<feature type="region of interest" description="Disordered" evidence="1">
    <location>
        <begin position="229"/>
        <end position="250"/>
    </location>
</feature>
<dbReference type="EMBL" id="CP001848">
    <property type="protein sequence ID" value="ADB18322.1"/>
    <property type="molecule type" value="Genomic_DNA"/>
</dbReference>
<reference evidence="4 5" key="1">
    <citation type="journal article" date="2009" name="Stand. Genomic Sci.">
        <title>Complete genome sequence of Pirellula staleyi type strain (ATCC 27377).</title>
        <authorList>
            <person name="Clum A."/>
            <person name="Tindall B.J."/>
            <person name="Sikorski J."/>
            <person name="Ivanova N."/>
            <person name="Mavrommatis K."/>
            <person name="Lucas S."/>
            <person name="Glavina del Rio T."/>
            <person name="Nolan M."/>
            <person name="Chen F."/>
            <person name="Tice H."/>
            <person name="Pitluck S."/>
            <person name="Cheng J.F."/>
            <person name="Chertkov O."/>
            <person name="Brettin T."/>
            <person name="Han C."/>
            <person name="Detter J.C."/>
            <person name="Kuske C."/>
            <person name="Bruce D."/>
            <person name="Goodwin L."/>
            <person name="Ovchinikova G."/>
            <person name="Pati A."/>
            <person name="Mikhailova N."/>
            <person name="Chen A."/>
            <person name="Palaniappan K."/>
            <person name="Land M."/>
            <person name="Hauser L."/>
            <person name="Chang Y.J."/>
            <person name="Jeffries C.D."/>
            <person name="Chain P."/>
            <person name="Rohde M."/>
            <person name="Goker M."/>
            <person name="Bristow J."/>
            <person name="Eisen J.A."/>
            <person name="Markowitz V."/>
            <person name="Hugenholtz P."/>
            <person name="Kyrpides N.C."/>
            <person name="Klenk H.P."/>
            <person name="Lapidus A."/>
        </authorList>
    </citation>
    <scope>NUCLEOTIDE SEQUENCE [LARGE SCALE GENOMIC DNA]</scope>
    <source>
        <strain evidence="5">ATCC 27377 / DSM 6068 / ICPB 4128</strain>
    </source>
</reference>
<sequence precursor="true">MKNTLLIAALATGLLALSVSESQAQYGASGTSSSSSGLFGSRTQGSGISSRSGGGTSSGGTGGLGDAGAVQGDERYVRGNRDAGSFVGSDSADTAPVGVSQSSGGRGAAGGGIQSLFGGSGGFADFARQNGFNPNQGGGNQSRTQLRIPIRLGFTPEPTNMAGFQTKFETRLTRIPALKRLGPIDVEMLGNTAILRGVVASAEDRQLAEDLAMMEPEVADVDNELIVGPVESKGEELPVPAPSDDPLLKN</sequence>
<feature type="region of interest" description="Disordered" evidence="1">
    <location>
        <begin position="26"/>
        <end position="111"/>
    </location>
</feature>
<dbReference type="InterPro" id="IPR007055">
    <property type="entry name" value="BON_dom"/>
</dbReference>
<accession>D2QZD0</accession>
<keyword evidence="2" id="KW-0732">Signal</keyword>
<evidence type="ECO:0000313" key="4">
    <source>
        <dbReference type="EMBL" id="ADB18322.1"/>
    </source>
</evidence>
<evidence type="ECO:0000256" key="2">
    <source>
        <dbReference type="SAM" id="SignalP"/>
    </source>
</evidence>
<dbReference type="Pfam" id="PF04972">
    <property type="entry name" value="BON"/>
    <property type="match status" value="1"/>
</dbReference>
<name>D2QZD0_PIRSD</name>
<protein>
    <submittedName>
        <fullName evidence="4">Transport-associated</fullName>
    </submittedName>
</protein>
<gene>
    <name evidence="4" type="ordered locus">Psta_3662</name>
</gene>
<keyword evidence="5" id="KW-1185">Reference proteome</keyword>
<dbReference type="PROSITE" id="PS50914">
    <property type="entry name" value="BON"/>
    <property type="match status" value="1"/>
</dbReference>
<evidence type="ECO:0000259" key="3">
    <source>
        <dbReference type="PROSITE" id="PS50914"/>
    </source>
</evidence>
<proteinExistence type="predicted"/>
<feature type="signal peptide" evidence="2">
    <location>
        <begin position="1"/>
        <end position="24"/>
    </location>
</feature>